<name>A0AAD7H342_MYCRO</name>
<gene>
    <name evidence="1" type="ORF">B0H17DRAFT_1123853</name>
</gene>
<proteinExistence type="predicted"/>
<protein>
    <submittedName>
        <fullName evidence="1">Uncharacterized protein</fullName>
    </submittedName>
</protein>
<comment type="caution">
    <text evidence="1">The sequence shown here is derived from an EMBL/GenBank/DDBJ whole genome shotgun (WGS) entry which is preliminary data.</text>
</comment>
<dbReference type="EMBL" id="JARKIE010000001">
    <property type="protein sequence ID" value="KAJ7710737.1"/>
    <property type="molecule type" value="Genomic_DNA"/>
</dbReference>
<keyword evidence="2" id="KW-1185">Reference proteome</keyword>
<dbReference type="AlphaFoldDB" id="A0AAD7H342"/>
<dbReference type="Proteomes" id="UP001221757">
    <property type="component" value="Unassembled WGS sequence"/>
</dbReference>
<evidence type="ECO:0000313" key="2">
    <source>
        <dbReference type="Proteomes" id="UP001221757"/>
    </source>
</evidence>
<sequence length="163" mass="18857">MEESDRSSPPLSSRSILSPSILALVLQNLKKEDQSLLFHLEAQQPDTKCALNTVTVPPRHHKALKEDPVAHEESLLRKKEADMKYRTKKKDYIGWKQQVTRMDAADQQHHKMSKKVSDGPRDYEVEQVIYQDKRREELQCQVADAQLEKELGHTPSRSARYPN</sequence>
<evidence type="ECO:0000313" key="1">
    <source>
        <dbReference type="EMBL" id="KAJ7710737.1"/>
    </source>
</evidence>
<reference evidence="1" key="1">
    <citation type="submission" date="2023-03" db="EMBL/GenBank/DDBJ databases">
        <title>Massive genome expansion in bonnet fungi (Mycena s.s.) driven by repeated elements and novel gene families across ecological guilds.</title>
        <authorList>
            <consortium name="Lawrence Berkeley National Laboratory"/>
            <person name="Harder C.B."/>
            <person name="Miyauchi S."/>
            <person name="Viragh M."/>
            <person name="Kuo A."/>
            <person name="Thoen E."/>
            <person name="Andreopoulos B."/>
            <person name="Lu D."/>
            <person name="Skrede I."/>
            <person name="Drula E."/>
            <person name="Henrissat B."/>
            <person name="Morin E."/>
            <person name="Kohler A."/>
            <person name="Barry K."/>
            <person name="LaButti K."/>
            <person name="Morin E."/>
            <person name="Salamov A."/>
            <person name="Lipzen A."/>
            <person name="Mereny Z."/>
            <person name="Hegedus B."/>
            <person name="Baldrian P."/>
            <person name="Stursova M."/>
            <person name="Weitz H."/>
            <person name="Taylor A."/>
            <person name="Grigoriev I.V."/>
            <person name="Nagy L.G."/>
            <person name="Martin F."/>
            <person name="Kauserud H."/>
        </authorList>
    </citation>
    <scope>NUCLEOTIDE SEQUENCE</scope>
    <source>
        <strain evidence="1">CBHHK067</strain>
    </source>
</reference>
<organism evidence="1 2">
    <name type="scientific">Mycena rosella</name>
    <name type="common">Pink bonnet</name>
    <name type="synonym">Agaricus rosellus</name>
    <dbReference type="NCBI Taxonomy" id="1033263"/>
    <lineage>
        <taxon>Eukaryota</taxon>
        <taxon>Fungi</taxon>
        <taxon>Dikarya</taxon>
        <taxon>Basidiomycota</taxon>
        <taxon>Agaricomycotina</taxon>
        <taxon>Agaricomycetes</taxon>
        <taxon>Agaricomycetidae</taxon>
        <taxon>Agaricales</taxon>
        <taxon>Marasmiineae</taxon>
        <taxon>Mycenaceae</taxon>
        <taxon>Mycena</taxon>
    </lineage>
</organism>
<accession>A0AAD7H342</accession>